<comment type="caution">
    <text evidence="2">The sequence shown here is derived from an EMBL/GenBank/DDBJ whole genome shotgun (WGS) entry which is preliminary data.</text>
</comment>
<proteinExistence type="predicted"/>
<accession>A0ABT1SAD0</accession>
<feature type="transmembrane region" description="Helical" evidence="1">
    <location>
        <begin position="52"/>
        <end position="71"/>
    </location>
</feature>
<sequence length="79" mass="7799">MKDKVKKVLVGASAGATTLAVTGMTAFASEGTGIVSGAIDTAVAGLKTEAGVVIGSAVGLGIVFWGAKLLWGKFKSMAK</sequence>
<keyword evidence="1" id="KW-0472">Membrane</keyword>
<evidence type="ECO:0000256" key="1">
    <source>
        <dbReference type="SAM" id="Phobius"/>
    </source>
</evidence>
<protein>
    <submittedName>
        <fullName evidence="2">Uncharacterized protein</fullName>
    </submittedName>
</protein>
<keyword evidence="1" id="KW-0812">Transmembrane</keyword>
<dbReference type="EMBL" id="JANGAC010000004">
    <property type="protein sequence ID" value="MCQ4922967.1"/>
    <property type="molecule type" value="Genomic_DNA"/>
</dbReference>
<evidence type="ECO:0000313" key="2">
    <source>
        <dbReference type="EMBL" id="MCQ4922967.1"/>
    </source>
</evidence>
<keyword evidence="1" id="KW-1133">Transmembrane helix</keyword>
<dbReference type="RefSeq" id="WP_256311045.1">
    <property type="nucleotide sequence ID" value="NZ_JANGAC010000004.1"/>
</dbReference>
<evidence type="ECO:0000313" key="3">
    <source>
        <dbReference type="Proteomes" id="UP001524478"/>
    </source>
</evidence>
<name>A0ABT1SAD0_9FIRM</name>
<reference evidence="2 3" key="1">
    <citation type="submission" date="2022-06" db="EMBL/GenBank/DDBJ databases">
        <title>Isolation of gut microbiota from human fecal samples.</title>
        <authorList>
            <person name="Pamer E.G."/>
            <person name="Barat B."/>
            <person name="Waligurski E."/>
            <person name="Medina S."/>
            <person name="Paddock L."/>
            <person name="Mostad J."/>
        </authorList>
    </citation>
    <scope>NUCLEOTIDE SEQUENCE [LARGE SCALE GENOMIC DNA]</scope>
    <source>
        <strain evidence="2 3">DFI.7.95</strain>
    </source>
</reference>
<organism evidence="2 3">
    <name type="scientific">Tissierella carlieri</name>
    <dbReference type="NCBI Taxonomy" id="689904"/>
    <lineage>
        <taxon>Bacteria</taxon>
        <taxon>Bacillati</taxon>
        <taxon>Bacillota</taxon>
        <taxon>Tissierellia</taxon>
        <taxon>Tissierellales</taxon>
        <taxon>Tissierellaceae</taxon>
        <taxon>Tissierella</taxon>
    </lineage>
</organism>
<keyword evidence="3" id="KW-1185">Reference proteome</keyword>
<gene>
    <name evidence="2" type="ORF">NE686_07725</name>
</gene>
<dbReference type="Proteomes" id="UP001524478">
    <property type="component" value="Unassembled WGS sequence"/>
</dbReference>